<evidence type="ECO:0000313" key="2">
    <source>
        <dbReference type="Proteomes" id="UP000009183"/>
    </source>
</evidence>
<name>D7TYC9_VITVI</name>
<dbReference type="EMBL" id="FN596264">
    <property type="protein sequence ID" value="CBI35504.3"/>
    <property type="molecule type" value="Genomic_DNA"/>
</dbReference>
<reference evidence="2" key="1">
    <citation type="journal article" date="2007" name="Nature">
        <title>The grapevine genome sequence suggests ancestral hexaploidization in major angiosperm phyla.</title>
        <authorList>
            <consortium name="The French-Italian Public Consortium for Grapevine Genome Characterization."/>
            <person name="Jaillon O."/>
            <person name="Aury J.-M."/>
            <person name="Noel B."/>
            <person name="Policriti A."/>
            <person name="Clepet C."/>
            <person name="Casagrande A."/>
            <person name="Choisne N."/>
            <person name="Aubourg S."/>
            <person name="Vitulo N."/>
            <person name="Jubin C."/>
            <person name="Vezzi A."/>
            <person name="Legeai F."/>
            <person name="Hugueney P."/>
            <person name="Dasilva C."/>
            <person name="Horner D."/>
            <person name="Mica E."/>
            <person name="Jublot D."/>
            <person name="Poulain J."/>
            <person name="Bruyere C."/>
            <person name="Billault A."/>
            <person name="Segurens B."/>
            <person name="Gouyvenoux M."/>
            <person name="Ugarte E."/>
            <person name="Cattonaro F."/>
            <person name="Anthouard V."/>
            <person name="Vico V."/>
            <person name="Del Fabbro C."/>
            <person name="Alaux M."/>
            <person name="Di Gaspero G."/>
            <person name="Dumas V."/>
            <person name="Felice N."/>
            <person name="Paillard S."/>
            <person name="Juman I."/>
            <person name="Moroldo M."/>
            <person name="Scalabrin S."/>
            <person name="Canaguier A."/>
            <person name="Le Clainche I."/>
            <person name="Malacrida G."/>
            <person name="Durand E."/>
            <person name="Pesole G."/>
            <person name="Laucou V."/>
            <person name="Chatelet P."/>
            <person name="Merdinoglu D."/>
            <person name="Delledonne M."/>
            <person name="Pezzotti M."/>
            <person name="Lecharny A."/>
            <person name="Scarpelli C."/>
            <person name="Artiguenave F."/>
            <person name="Pe M.E."/>
            <person name="Valle G."/>
            <person name="Morgante M."/>
            <person name="Caboche M."/>
            <person name="Adam-Blondon A.-F."/>
            <person name="Weissenbach J."/>
            <person name="Quetier F."/>
            <person name="Wincker P."/>
        </authorList>
    </citation>
    <scope>NUCLEOTIDE SEQUENCE [LARGE SCALE GENOMIC DNA]</scope>
    <source>
        <strain evidence="2">cv. Pinot noir / PN40024</strain>
    </source>
</reference>
<proteinExistence type="predicted"/>
<gene>
    <name evidence="1" type="ordered locus">VIT_18s0166g00270</name>
</gene>
<keyword evidence="2" id="KW-1185">Reference proteome</keyword>
<sequence length="76" mass="8967">MSRVDCEAIIYYEKEEVVSNQTGRCCARVVYRPCPGSRVFIEFMKKSKKHGLLGFRSSRNSLVWWVDKMRDHKLIP</sequence>
<dbReference type="Proteomes" id="UP000009183">
    <property type="component" value="Chromosome 18"/>
</dbReference>
<dbReference type="InParanoid" id="D7TYC9"/>
<dbReference type="PaxDb" id="29760-VIT_18s0166g00270.t01"/>
<organism evidence="1 2">
    <name type="scientific">Vitis vinifera</name>
    <name type="common">Grape</name>
    <dbReference type="NCBI Taxonomy" id="29760"/>
    <lineage>
        <taxon>Eukaryota</taxon>
        <taxon>Viridiplantae</taxon>
        <taxon>Streptophyta</taxon>
        <taxon>Embryophyta</taxon>
        <taxon>Tracheophyta</taxon>
        <taxon>Spermatophyta</taxon>
        <taxon>Magnoliopsida</taxon>
        <taxon>eudicotyledons</taxon>
        <taxon>Gunneridae</taxon>
        <taxon>Pentapetalae</taxon>
        <taxon>rosids</taxon>
        <taxon>Vitales</taxon>
        <taxon>Vitaceae</taxon>
        <taxon>Viteae</taxon>
        <taxon>Vitis</taxon>
    </lineage>
</organism>
<accession>D7TYC9</accession>
<dbReference type="AlphaFoldDB" id="D7TYC9"/>
<dbReference type="HOGENOM" id="CLU_2659568_0_0_1"/>
<protein>
    <submittedName>
        <fullName evidence="1">Uncharacterized protein</fullName>
    </submittedName>
</protein>
<evidence type="ECO:0000313" key="1">
    <source>
        <dbReference type="EMBL" id="CBI35504.3"/>
    </source>
</evidence>